<evidence type="ECO:0000259" key="15">
    <source>
        <dbReference type="PROSITE" id="PS50113"/>
    </source>
</evidence>
<dbReference type="InterPro" id="IPR013767">
    <property type="entry name" value="PAS_fold"/>
</dbReference>
<dbReference type="PROSITE" id="PS50112">
    <property type="entry name" value="PAS"/>
    <property type="match status" value="1"/>
</dbReference>
<dbReference type="Gene3D" id="3.30.70.270">
    <property type="match status" value="1"/>
</dbReference>
<dbReference type="Pfam" id="PF09308">
    <property type="entry name" value="LuxQ-periplasm"/>
    <property type="match status" value="1"/>
</dbReference>
<dbReference type="InterPro" id="IPR001633">
    <property type="entry name" value="EAL_dom"/>
</dbReference>
<comment type="catalytic activity">
    <reaction evidence="12">
        <text>3',3'-c-di-GMP + H2O = 5'-phosphoguanylyl(3'-&gt;5')guanosine + H(+)</text>
        <dbReference type="Rhea" id="RHEA:24902"/>
        <dbReference type="ChEBI" id="CHEBI:15377"/>
        <dbReference type="ChEBI" id="CHEBI:15378"/>
        <dbReference type="ChEBI" id="CHEBI:58754"/>
        <dbReference type="ChEBI" id="CHEBI:58805"/>
        <dbReference type="EC" id="3.1.4.52"/>
    </reaction>
    <physiologicalReaction direction="left-to-right" evidence="12">
        <dbReference type="Rhea" id="RHEA:24903"/>
    </physiologicalReaction>
</comment>
<dbReference type="GO" id="GO:0071111">
    <property type="term" value="F:cyclic-guanylate-specific phosphodiesterase activity"/>
    <property type="evidence" value="ECO:0007669"/>
    <property type="project" value="UniProtKB-EC"/>
</dbReference>
<dbReference type="GO" id="GO:0071732">
    <property type="term" value="P:cellular response to nitric oxide"/>
    <property type="evidence" value="ECO:0007669"/>
    <property type="project" value="UniProtKB-ARBA"/>
</dbReference>
<dbReference type="PROSITE" id="PS50883">
    <property type="entry name" value="EAL"/>
    <property type="match status" value="1"/>
</dbReference>
<dbReference type="NCBIfam" id="TIGR00254">
    <property type="entry name" value="GGDEF"/>
    <property type="match status" value="1"/>
</dbReference>
<dbReference type="Gene3D" id="3.20.20.450">
    <property type="entry name" value="EAL domain"/>
    <property type="match status" value="1"/>
</dbReference>
<accession>A0A2P5TPF2</accession>
<evidence type="ECO:0000256" key="7">
    <source>
        <dbReference type="ARBA" id="ARBA00022679"/>
    </source>
</evidence>
<evidence type="ECO:0000256" key="12">
    <source>
        <dbReference type="ARBA" id="ARBA00051114"/>
    </source>
</evidence>
<keyword evidence="6" id="KW-0973">c-di-GMP</keyword>
<feature type="domain" description="PAS" evidence="14">
    <location>
        <begin position="334"/>
        <end position="389"/>
    </location>
</feature>
<dbReference type="Pfam" id="PF00563">
    <property type="entry name" value="EAL"/>
    <property type="match status" value="1"/>
</dbReference>
<dbReference type="InterPro" id="IPR015387">
    <property type="entry name" value="LuxQ-periplasm_dom"/>
</dbReference>
<feature type="domain" description="GGDEF" evidence="17">
    <location>
        <begin position="491"/>
        <end position="625"/>
    </location>
</feature>
<dbReference type="SUPFAM" id="SSF141868">
    <property type="entry name" value="EAL domain-like"/>
    <property type="match status" value="1"/>
</dbReference>
<evidence type="ECO:0000259" key="17">
    <source>
        <dbReference type="PROSITE" id="PS50887"/>
    </source>
</evidence>
<dbReference type="FunFam" id="3.20.20.450:FF:000001">
    <property type="entry name" value="Cyclic di-GMP phosphodiesterase yahA"/>
    <property type="match status" value="1"/>
</dbReference>
<dbReference type="InterPro" id="IPR052155">
    <property type="entry name" value="Biofilm_reg_signaling"/>
</dbReference>
<dbReference type="GO" id="GO:0016791">
    <property type="term" value="F:phosphatase activity"/>
    <property type="evidence" value="ECO:0007669"/>
    <property type="project" value="InterPro"/>
</dbReference>
<evidence type="ECO:0000256" key="8">
    <source>
        <dbReference type="ARBA" id="ARBA00022741"/>
    </source>
</evidence>
<dbReference type="FunFam" id="3.30.70.270:FF:000001">
    <property type="entry name" value="Diguanylate cyclase domain protein"/>
    <property type="match status" value="1"/>
</dbReference>
<keyword evidence="13" id="KW-0472">Membrane</keyword>
<dbReference type="GO" id="GO:0006355">
    <property type="term" value="P:regulation of DNA-templated transcription"/>
    <property type="evidence" value="ECO:0007669"/>
    <property type="project" value="InterPro"/>
</dbReference>
<dbReference type="SUPFAM" id="SSF103190">
    <property type="entry name" value="Sensory domain-like"/>
    <property type="match status" value="1"/>
</dbReference>
<dbReference type="PROSITE" id="PS50887">
    <property type="entry name" value="GGDEF"/>
    <property type="match status" value="1"/>
</dbReference>
<keyword evidence="13" id="KW-1133">Transmembrane helix</keyword>
<dbReference type="InterPro" id="IPR000700">
    <property type="entry name" value="PAS-assoc_C"/>
</dbReference>
<dbReference type="SUPFAM" id="SSF55073">
    <property type="entry name" value="Nucleotide cyclase"/>
    <property type="match status" value="1"/>
</dbReference>
<dbReference type="PANTHER" id="PTHR44757">
    <property type="entry name" value="DIGUANYLATE CYCLASE DGCP"/>
    <property type="match status" value="1"/>
</dbReference>
<dbReference type="PROSITE" id="PS50113">
    <property type="entry name" value="PAC"/>
    <property type="match status" value="1"/>
</dbReference>
<dbReference type="NCBIfam" id="TIGR00229">
    <property type="entry name" value="sensory_box"/>
    <property type="match status" value="1"/>
</dbReference>
<organism evidence="18 19">
    <name type="scientific">Oceanisphaera arctica</name>
    <dbReference type="NCBI Taxonomy" id="641510"/>
    <lineage>
        <taxon>Bacteria</taxon>
        <taxon>Pseudomonadati</taxon>
        <taxon>Pseudomonadota</taxon>
        <taxon>Gammaproteobacteria</taxon>
        <taxon>Aeromonadales</taxon>
        <taxon>Aeromonadaceae</taxon>
        <taxon>Oceanisphaera</taxon>
    </lineage>
</organism>
<keyword evidence="4" id="KW-0997">Cell inner membrane</keyword>
<dbReference type="GO" id="GO:0005524">
    <property type="term" value="F:ATP binding"/>
    <property type="evidence" value="ECO:0007669"/>
    <property type="project" value="UniProtKB-KW"/>
</dbReference>
<evidence type="ECO:0000256" key="11">
    <source>
        <dbReference type="ARBA" id="ARBA00023012"/>
    </source>
</evidence>
<dbReference type="InterPro" id="IPR035965">
    <property type="entry name" value="PAS-like_dom_sf"/>
</dbReference>
<sequence length="895" mass="100159">MLMALLPAFLLLAVALLTLTYNSTSKMVDESVHHQLQETHHRLQSRLDSYLNGLDNLLSTAAEQAVLAAIISSDDRQAARTQLQKTLDNSHGEYLDLLILTRQGQYWVNMNSPLYMLEHRLPSLIADTPFFNKWSSIELEPSPSPLTALIQRYPVLSPDSGQITGSLFGGLVLNDNLTLLSLLGQELENINVQLVLRGKPVGPPLINSDIPSDLFTQVLSSQRLQGQIQGHYFSLQPLLINGEQSELQLLLLTNDAMFQQLQQTYGYHTLLALLLVLSTALALSLYTLRLISSPLASLTLFAEQVSRGHSVSFQPDCIEEFNLLGTSLEQAEKSLRLHRLVLENMMEAVVIFDRAHHLIYVNHAYTKITGQSLDEIAGQTPYRTLHLESGDTSLQLPWQTVNATGFWQGEISGRIRNGSPSPLWLSITSLRDTDNEISHYVVVFSDISILKDTQQQLQRMAHYDPLTGLANRSLFNELLDHNLSRAARHDTSLTMLFIDLDKFKHINDSLGHAAGDELLKAAARRIQHHSRTEDILCRFGGDEFILVLTSPLSHQQAMCAAQRLVNAFSDKPFRIQGQYRYVSISIGLACYPEHGRDQETLMKNADTALYQAKEQGRNQVQIFDAGMNLQTQIQIKKTTELRIALEQGQMELHYQPQFCLRDGSLVGVEALVRWNKPGIGLVYPGDFIPLAETTGIIVPMGKWVLKEACHQLSAWRQAGFNNIRMAVNLSARQLRQPSLASDIAGILQQQEMNADMLELEITESMLMEDMNTAITTMSELNQLGIHLAIDDFGTGYSSLAYLKNFPVRRLKIDKSFVQDLTADTEDTAIISAIINLAHNMGIAVIAEGIENEAQLEYLRQLNCDEGQGYFLARPMPAADMDKLLQESCPLVEKDQ</sequence>
<evidence type="ECO:0000256" key="1">
    <source>
        <dbReference type="ARBA" id="ARBA00001946"/>
    </source>
</evidence>
<dbReference type="CDD" id="cd01948">
    <property type="entry name" value="EAL"/>
    <property type="match status" value="1"/>
</dbReference>
<comment type="cofactor">
    <cofactor evidence="1">
        <name>Mg(2+)</name>
        <dbReference type="ChEBI" id="CHEBI:18420"/>
    </cofactor>
</comment>
<dbReference type="Pfam" id="PF00989">
    <property type="entry name" value="PAS"/>
    <property type="match status" value="1"/>
</dbReference>
<evidence type="ECO:0000259" key="14">
    <source>
        <dbReference type="PROSITE" id="PS50112"/>
    </source>
</evidence>
<evidence type="ECO:0000259" key="16">
    <source>
        <dbReference type="PROSITE" id="PS50883"/>
    </source>
</evidence>
<feature type="domain" description="EAL" evidence="16">
    <location>
        <begin position="634"/>
        <end position="888"/>
    </location>
</feature>
<dbReference type="CDD" id="cd01949">
    <property type="entry name" value="GGDEF"/>
    <property type="match status" value="1"/>
</dbReference>
<dbReference type="InterPro" id="IPR029787">
    <property type="entry name" value="Nucleotide_cyclase"/>
</dbReference>
<keyword evidence="4" id="KW-1003">Cell membrane</keyword>
<protein>
    <recommendedName>
        <fullName evidence="3">cyclic-guanylate-specific phosphodiesterase</fullName>
        <ecNumber evidence="3">3.1.4.52</ecNumber>
    </recommendedName>
</protein>
<dbReference type="Gene3D" id="3.30.450.220">
    <property type="entry name" value="LuxQ periplasmic domain, N-terminal subdomain"/>
    <property type="match status" value="1"/>
</dbReference>
<gene>
    <name evidence="18" type="ORF">UN63_04240</name>
</gene>
<dbReference type="Pfam" id="PF00990">
    <property type="entry name" value="GGDEF"/>
    <property type="match status" value="1"/>
</dbReference>
<dbReference type="GO" id="GO:0004673">
    <property type="term" value="F:protein histidine kinase activity"/>
    <property type="evidence" value="ECO:0007669"/>
    <property type="project" value="InterPro"/>
</dbReference>
<dbReference type="CDD" id="cd00130">
    <property type="entry name" value="PAS"/>
    <property type="match status" value="1"/>
</dbReference>
<keyword evidence="13" id="KW-0812">Transmembrane</keyword>
<dbReference type="AlphaFoldDB" id="A0A2P5TPF2"/>
<keyword evidence="8" id="KW-0547">Nucleotide-binding</keyword>
<dbReference type="SUPFAM" id="SSF55785">
    <property type="entry name" value="PYP-like sensor domain (PAS domain)"/>
    <property type="match status" value="1"/>
</dbReference>
<evidence type="ECO:0000313" key="18">
    <source>
        <dbReference type="EMBL" id="PPL17506.1"/>
    </source>
</evidence>
<dbReference type="Gene3D" id="3.30.450.20">
    <property type="entry name" value="PAS domain"/>
    <property type="match status" value="1"/>
</dbReference>
<dbReference type="EMBL" id="MPZM01000006">
    <property type="protein sequence ID" value="PPL17506.1"/>
    <property type="molecule type" value="Genomic_DNA"/>
</dbReference>
<evidence type="ECO:0000313" key="19">
    <source>
        <dbReference type="Proteomes" id="UP000242231"/>
    </source>
</evidence>
<keyword evidence="10" id="KW-0067">ATP-binding</keyword>
<dbReference type="InterPro" id="IPR000014">
    <property type="entry name" value="PAS"/>
</dbReference>
<proteinExistence type="predicted"/>
<keyword evidence="5" id="KW-0597">Phosphoprotein</keyword>
<comment type="caution">
    <text evidence="18">The sequence shown here is derived from an EMBL/GenBank/DDBJ whole genome shotgun (WGS) entry which is preliminary data.</text>
</comment>
<evidence type="ECO:0000256" key="13">
    <source>
        <dbReference type="SAM" id="Phobius"/>
    </source>
</evidence>
<keyword evidence="9" id="KW-0418">Kinase</keyword>
<dbReference type="Proteomes" id="UP000242231">
    <property type="component" value="Unassembled WGS sequence"/>
</dbReference>
<keyword evidence="19" id="KW-1185">Reference proteome</keyword>
<dbReference type="InterPro" id="IPR035919">
    <property type="entry name" value="EAL_sf"/>
</dbReference>
<evidence type="ECO:0000256" key="9">
    <source>
        <dbReference type="ARBA" id="ARBA00022777"/>
    </source>
</evidence>
<dbReference type="InterPro" id="IPR029151">
    <property type="entry name" value="Sensor-like_sf"/>
</dbReference>
<evidence type="ECO:0000256" key="10">
    <source>
        <dbReference type="ARBA" id="ARBA00022840"/>
    </source>
</evidence>
<keyword evidence="7" id="KW-0808">Transferase</keyword>
<feature type="domain" description="PAC" evidence="15">
    <location>
        <begin position="407"/>
        <end position="459"/>
    </location>
</feature>
<dbReference type="InterPro" id="IPR000160">
    <property type="entry name" value="GGDEF_dom"/>
</dbReference>
<evidence type="ECO:0000256" key="2">
    <source>
        <dbReference type="ARBA" id="ARBA00004429"/>
    </source>
</evidence>
<dbReference type="SMART" id="SM00267">
    <property type="entry name" value="GGDEF"/>
    <property type="match status" value="1"/>
</dbReference>
<evidence type="ECO:0000256" key="6">
    <source>
        <dbReference type="ARBA" id="ARBA00022636"/>
    </source>
</evidence>
<dbReference type="InterPro" id="IPR043056">
    <property type="entry name" value="LuxQ-periplasm_N"/>
</dbReference>
<name>A0A2P5TPF2_9GAMM</name>
<dbReference type="GO" id="GO:0000160">
    <property type="term" value="P:phosphorelay signal transduction system"/>
    <property type="evidence" value="ECO:0007669"/>
    <property type="project" value="UniProtKB-KW"/>
</dbReference>
<dbReference type="SMART" id="SM00052">
    <property type="entry name" value="EAL"/>
    <property type="match status" value="1"/>
</dbReference>
<dbReference type="EC" id="3.1.4.52" evidence="3"/>
<dbReference type="SMART" id="SM00091">
    <property type="entry name" value="PAS"/>
    <property type="match status" value="1"/>
</dbReference>
<keyword evidence="11" id="KW-0902">Two-component regulatory system</keyword>
<dbReference type="GO" id="GO:0005886">
    <property type="term" value="C:plasma membrane"/>
    <property type="evidence" value="ECO:0007669"/>
    <property type="project" value="UniProtKB-SubCell"/>
</dbReference>
<evidence type="ECO:0000256" key="4">
    <source>
        <dbReference type="ARBA" id="ARBA00022519"/>
    </source>
</evidence>
<dbReference type="InterPro" id="IPR043128">
    <property type="entry name" value="Rev_trsase/Diguanyl_cyclase"/>
</dbReference>
<reference evidence="19" key="1">
    <citation type="submission" date="2016-11" db="EMBL/GenBank/DDBJ databases">
        <authorList>
            <person name="Sisinthy S."/>
            <person name="Ara S."/>
            <person name="Gundlapally S.R."/>
        </authorList>
    </citation>
    <scope>NUCLEOTIDE SEQUENCE [LARGE SCALE GENOMIC DNA]</scope>
    <source>
        <strain evidence="19">V1-41</strain>
    </source>
</reference>
<feature type="transmembrane region" description="Helical" evidence="13">
    <location>
        <begin position="265"/>
        <end position="288"/>
    </location>
</feature>
<dbReference type="PANTHER" id="PTHR44757:SF2">
    <property type="entry name" value="BIOFILM ARCHITECTURE MAINTENANCE PROTEIN MBAA"/>
    <property type="match status" value="1"/>
</dbReference>
<evidence type="ECO:0000256" key="5">
    <source>
        <dbReference type="ARBA" id="ARBA00022553"/>
    </source>
</evidence>
<comment type="subcellular location">
    <subcellularLocation>
        <location evidence="2">Cell inner membrane</location>
        <topology evidence="2">Multi-pass membrane protein</topology>
    </subcellularLocation>
</comment>
<evidence type="ECO:0000256" key="3">
    <source>
        <dbReference type="ARBA" id="ARBA00012282"/>
    </source>
</evidence>